<dbReference type="Proteomes" id="UP001732700">
    <property type="component" value="Unassembled WGS sequence"/>
</dbReference>
<accession>A0ACD6AMA3</accession>
<organism evidence="1 2">
    <name type="scientific">Avena sativa</name>
    <name type="common">Oat</name>
    <dbReference type="NCBI Taxonomy" id="4498"/>
    <lineage>
        <taxon>Eukaryota</taxon>
        <taxon>Viridiplantae</taxon>
        <taxon>Streptophyta</taxon>
        <taxon>Embryophyta</taxon>
        <taxon>Tracheophyta</taxon>
        <taxon>Spermatophyta</taxon>
        <taxon>Magnoliopsida</taxon>
        <taxon>Liliopsida</taxon>
        <taxon>Poales</taxon>
        <taxon>Poaceae</taxon>
        <taxon>BOP clade</taxon>
        <taxon>Pooideae</taxon>
        <taxon>Poodae</taxon>
        <taxon>Poeae</taxon>
        <taxon>Poeae Chloroplast Group 1 (Aveneae type)</taxon>
        <taxon>Aveninae</taxon>
        <taxon>Avena</taxon>
    </lineage>
</organism>
<reference evidence="1" key="1">
    <citation type="submission" date="2025-09" db="UniProtKB">
        <authorList>
            <consortium name="EnsemblPlants"/>
        </authorList>
    </citation>
    <scope>IDENTIFICATION</scope>
</reference>
<evidence type="ECO:0000313" key="1">
    <source>
        <dbReference type="EnsemblPlants" id="AVESA.00010b.r2.UnG1414040.1.CDS"/>
    </source>
</evidence>
<dbReference type="EnsemblPlants" id="AVESA.00010b.r2.UnG1414040.1">
    <property type="protein sequence ID" value="AVESA.00010b.r2.UnG1414040.1.CDS"/>
    <property type="gene ID" value="AVESA.00010b.r2.UnG1414040"/>
</dbReference>
<proteinExistence type="predicted"/>
<protein>
    <submittedName>
        <fullName evidence="1">Uncharacterized protein</fullName>
    </submittedName>
</protein>
<evidence type="ECO:0000313" key="2">
    <source>
        <dbReference type="Proteomes" id="UP001732700"/>
    </source>
</evidence>
<keyword evidence="2" id="KW-1185">Reference proteome</keyword>
<name>A0ACD6AMA3_AVESA</name>
<sequence>MMIRCTKAADAGGYPLMMLEFPDQEKSAIFFEVEQSIRGMHGPNRQFAGINFLETLVSEFSPSTASSMGLPKEFHEQCQWSLEVKFLKHFSLLIGKYKLSDCYWQSPWHHEVLGLSSLEADADRSPMSADGVLAASSLFKIIVESHLKAAADSAFEDSDDAEYFHVSVSKRDEQLALYALIARAAAETTIPFLEQLFSERFAWLSQEAEGRKEAELPAWMVDCHVSSLLRALRAPTDTDEERGLRC</sequence>